<dbReference type="Gene3D" id="3.30.300.30">
    <property type="match status" value="1"/>
</dbReference>
<dbReference type="Gene3D" id="3.40.50.12780">
    <property type="entry name" value="N-terminal domain of ligase-like"/>
    <property type="match status" value="1"/>
</dbReference>
<evidence type="ECO:0000313" key="3">
    <source>
        <dbReference type="EMBL" id="ANJ71112.1"/>
    </source>
</evidence>
<dbReference type="InterPro" id="IPR042099">
    <property type="entry name" value="ANL_N_sf"/>
</dbReference>
<dbReference type="STRING" id="190721.ACS15_0175"/>
<protein>
    <submittedName>
        <fullName evidence="3">AMP-dependent synthetase</fullName>
    </submittedName>
</protein>
<proteinExistence type="inferred from homology"/>
<dbReference type="FunFam" id="3.30.300.30:FF:000008">
    <property type="entry name" value="2,3-dihydroxybenzoate-AMP ligase"/>
    <property type="match status" value="1"/>
</dbReference>
<gene>
    <name evidence="3" type="ORF">A9Y76_00830</name>
</gene>
<accession>A0A191ZSP6</accession>
<evidence type="ECO:0000256" key="2">
    <source>
        <dbReference type="ARBA" id="ARBA00022598"/>
    </source>
</evidence>
<evidence type="ECO:0000256" key="1">
    <source>
        <dbReference type="ARBA" id="ARBA00006432"/>
    </source>
</evidence>
<sequence length="528" mass="57312">MSEATPDTTLEANLLNRVTLGDTLHRSARKFGAKVALVDGPRRMTHAQLNADSNRYAHHLLASGLKPGDKVAMLCGNSAQFLVAAYGIIKAGLVWVPINAMLGPDDVRYILEHAEVRHVVIDAALYPVLRETLAALGLPGHQCFGEPAAGGPETVEQALQGHADTLPAVMIDDRDLALIMYTSGTTGRPKGAMHSHRSVHAALMSNIAGLNLNEKDVFSCILPMFHCAQFSTAASAMTVGATLVIQRGFDPTALLDAITNERITQLFGLPLMYAALLHHPLRAQRDLSSLRLCLYAMAPMAKPLLERLIAEVCPNFALGSGQTEIFPMTMYFAPDQQLQRTGNYWGQPCMVNEAAVMDDEGNLLGPNQLGEIVHRGPNVMLGYYKDPQATANARRFGWHHTGDLGMWDADGQLQFKDRIKDMIKTGGENVPSLKVEEVLLRHPAVANAAVVGLPHAHWVVAVAAFVCLKPDAQADATALQAHCREHLGSFEVPKHISVVDKLPMTATGKIQKHVLRSANQTLFESDAR</sequence>
<dbReference type="OrthoDB" id="9766486at2"/>
<dbReference type="SUPFAM" id="SSF56801">
    <property type="entry name" value="Acetyl-CoA synthetase-like"/>
    <property type="match status" value="1"/>
</dbReference>
<dbReference type="PANTHER" id="PTHR43767">
    <property type="entry name" value="LONG-CHAIN-FATTY-ACID--COA LIGASE"/>
    <property type="match status" value="1"/>
</dbReference>
<dbReference type="Pfam" id="PF00501">
    <property type="entry name" value="AMP-binding"/>
    <property type="match status" value="1"/>
</dbReference>
<dbReference type="InterPro" id="IPR020845">
    <property type="entry name" value="AMP-binding_CS"/>
</dbReference>
<keyword evidence="2" id="KW-0436">Ligase</keyword>
<dbReference type="GO" id="GO:0016878">
    <property type="term" value="F:acid-thiol ligase activity"/>
    <property type="evidence" value="ECO:0007669"/>
    <property type="project" value="UniProtKB-ARBA"/>
</dbReference>
<dbReference type="GeneID" id="61524546"/>
<organism evidence="3 4">
    <name type="scientific">Ralstonia insidiosa</name>
    <dbReference type="NCBI Taxonomy" id="190721"/>
    <lineage>
        <taxon>Bacteria</taxon>
        <taxon>Pseudomonadati</taxon>
        <taxon>Pseudomonadota</taxon>
        <taxon>Betaproteobacteria</taxon>
        <taxon>Burkholderiales</taxon>
        <taxon>Burkholderiaceae</taxon>
        <taxon>Ralstonia</taxon>
    </lineage>
</organism>
<reference evidence="4" key="1">
    <citation type="submission" date="2016-06" db="EMBL/GenBank/DDBJ databases">
        <authorList>
            <person name="Xu Y."/>
            <person name="Nagy A."/>
            <person name="Yan X."/>
            <person name="Kim S.W."/>
            <person name="Haley B."/>
            <person name="Liu N.T."/>
            <person name="Nou X."/>
        </authorList>
    </citation>
    <scope>NUCLEOTIDE SEQUENCE [LARGE SCALE GENOMIC DNA]</scope>
    <source>
        <strain evidence="4">ATCC 49129</strain>
    </source>
</reference>
<dbReference type="AlphaFoldDB" id="A0A191ZSP6"/>
<dbReference type="InterPro" id="IPR050237">
    <property type="entry name" value="ATP-dep_AMP-bd_enzyme"/>
</dbReference>
<dbReference type="InterPro" id="IPR025110">
    <property type="entry name" value="AMP-bd_C"/>
</dbReference>
<name>A0A191ZSP6_9RALS</name>
<dbReference type="PANTHER" id="PTHR43767:SF1">
    <property type="entry name" value="NONRIBOSOMAL PEPTIDE SYNTHASE PES1 (EUROFUNG)-RELATED"/>
    <property type="match status" value="1"/>
</dbReference>
<evidence type="ECO:0000313" key="4">
    <source>
        <dbReference type="Proteomes" id="UP000078572"/>
    </source>
</evidence>
<comment type="similarity">
    <text evidence="1">Belongs to the ATP-dependent AMP-binding enzyme family.</text>
</comment>
<dbReference type="InterPro" id="IPR045851">
    <property type="entry name" value="AMP-bd_C_sf"/>
</dbReference>
<keyword evidence="4" id="KW-1185">Reference proteome</keyword>
<dbReference type="PROSITE" id="PS00455">
    <property type="entry name" value="AMP_BINDING"/>
    <property type="match status" value="1"/>
</dbReference>
<dbReference type="InterPro" id="IPR000873">
    <property type="entry name" value="AMP-dep_synth/lig_dom"/>
</dbReference>
<dbReference type="EMBL" id="CP016022">
    <property type="protein sequence ID" value="ANJ71112.1"/>
    <property type="molecule type" value="Genomic_DNA"/>
</dbReference>
<dbReference type="Proteomes" id="UP000078572">
    <property type="component" value="Chromosome 1"/>
</dbReference>
<dbReference type="RefSeq" id="WP_064801276.1">
    <property type="nucleotide sequence ID" value="NZ_CP016022.1"/>
</dbReference>
<dbReference type="Pfam" id="PF13193">
    <property type="entry name" value="AMP-binding_C"/>
    <property type="match status" value="1"/>
</dbReference>